<evidence type="ECO:0000256" key="1">
    <source>
        <dbReference type="SAM" id="MobiDB-lite"/>
    </source>
</evidence>
<dbReference type="OrthoDB" id="6265193at2759"/>
<feature type="transmembrane region" description="Helical" evidence="2">
    <location>
        <begin position="84"/>
        <end position="108"/>
    </location>
</feature>
<dbReference type="AlphaFoldDB" id="A0A8S9YWD3"/>
<feature type="compositionally biased region" description="Basic and acidic residues" evidence="1">
    <location>
        <begin position="251"/>
        <end position="267"/>
    </location>
</feature>
<evidence type="ECO:0000256" key="2">
    <source>
        <dbReference type="SAM" id="Phobius"/>
    </source>
</evidence>
<accession>A0A8S9YWD3</accession>
<keyword evidence="2" id="KW-0472">Membrane</keyword>
<proteinExistence type="predicted"/>
<name>A0A8S9YWD3_9TREM</name>
<keyword evidence="2" id="KW-0812">Transmembrane</keyword>
<feature type="region of interest" description="Disordered" evidence="1">
    <location>
        <begin position="222"/>
        <end position="267"/>
    </location>
</feature>
<keyword evidence="2" id="KW-1133">Transmembrane helix</keyword>
<dbReference type="Proteomes" id="UP000822476">
    <property type="component" value="Unassembled WGS sequence"/>
</dbReference>
<comment type="caution">
    <text evidence="3">The sequence shown here is derived from an EMBL/GenBank/DDBJ whole genome shotgun (WGS) entry which is preliminary data.</text>
</comment>
<dbReference type="EMBL" id="JTDE01001210">
    <property type="protein sequence ID" value="KAF7259415.1"/>
    <property type="molecule type" value="Genomic_DNA"/>
</dbReference>
<organism evidence="3 4">
    <name type="scientific">Paragonimus skrjabini miyazakii</name>
    <dbReference type="NCBI Taxonomy" id="59628"/>
    <lineage>
        <taxon>Eukaryota</taxon>
        <taxon>Metazoa</taxon>
        <taxon>Spiralia</taxon>
        <taxon>Lophotrochozoa</taxon>
        <taxon>Platyhelminthes</taxon>
        <taxon>Trematoda</taxon>
        <taxon>Digenea</taxon>
        <taxon>Plagiorchiida</taxon>
        <taxon>Troglotremata</taxon>
        <taxon>Troglotrematidae</taxon>
        <taxon>Paragonimus</taxon>
    </lineage>
</organism>
<reference evidence="3" key="1">
    <citation type="submission" date="2019-07" db="EMBL/GenBank/DDBJ databases">
        <title>Annotation for the trematode Paragonimus miyazaki's.</title>
        <authorList>
            <person name="Choi Y.-J."/>
        </authorList>
    </citation>
    <scope>NUCLEOTIDE SEQUENCE</scope>
    <source>
        <strain evidence="3">Japan</strain>
    </source>
</reference>
<feature type="region of interest" description="Disordered" evidence="1">
    <location>
        <begin position="163"/>
        <end position="185"/>
    </location>
</feature>
<keyword evidence="4" id="KW-1185">Reference proteome</keyword>
<protein>
    <submittedName>
        <fullName evidence="3">Uncharacterized protein</fullName>
    </submittedName>
</protein>
<evidence type="ECO:0000313" key="4">
    <source>
        <dbReference type="Proteomes" id="UP000822476"/>
    </source>
</evidence>
<sequence>MSGEQIASTCLQHILNGWNSTNTEPGAKWLPICAGYVATERQTVCCWWHTSTNELATRDDAFLDICTMNGVAPMSWPAVSTKSAWTATGATLGIMALVLVFFLLILCLPWSKCSALQRCCNKNNSPENPERPTDLFGLEAYTGGYPLSIVDIYPPSMLPKLPNYQECVQQGDPPPPDDLPPSEAHPTVISEEQTITVEQPGTSRTLTIPPDATDCLEYNNRVTRIPSTPPPTYSTLHSPCESGECAGSVRSLDRLDASTHEELKWGR</sequence>
<evidence type="ECO:0000313" key="3">
    <source>
        <dbReference type="EMBL" id="KAF7259415.1"/>
    </source>
</evidence>
<gene>
    <name evidence="3" type="ORF">EG68_03469</name>
</gene>